<dbReference type="EMBL" id="BK015864">
    <property type="protein sequence ID" value="DAD70383.1"/>
    <property type="molecule type" value="Genomic_DNA"/>
</dbReference>
<organism evidence="1">
    <name type="scientific">Siphoviridae sp. ctomJ2</name>
    <dbReference type="NCBI Taxonomy" id="2827593"/>
    <lineage>
        <taxon>Viruses</taxon>
        <taxon>Duplodnaviria</taxon>
        <taxon>Heunggongvirae</taxon>
        <taxon>Uroviricota</taxon>
        <taxon>Caudoviricetes</taxon>
    </lineage>
</organism>
<reference evidence="1" key="1">
    <citation type="journal article" date="2021" name="Proc. Natl. Acad. Sci. U.S.A.">
        <title>A Catalog of Tens of Thousands of Viruses from Human Metagenomes Reveals Hidden Associations with Chronic Diseases.</title>
        <authorList>
            <person name="Tisza M.J."/>
            <person name="Buck C.B."/>
        </authorList>
    </citation>
    <scope>NUCLEOTIDE SEQUENCE</scope>
    <source>
        <strain evidence="1">CtomJ2</strain>
    </source>
</reference>
<protein>
    <submittedName>
        <fullName evidence="1">Uncharacterized protein</fullName>
    </submittedName>
</protein>
<name>A0A8S5LKM2_9CAUD</name>
<evidence type="ECO:0000313" key="1">
    <source>
        <dbReference type="EMBL" id="DAD70383.1"/>
    </source>
</evidence>
<accession>A0A8S5LKM2</accession>
<proteinExistence type="predicted"/>
<sequence>MLSALAELISLTFYYGIQGRYRACPPSEFILAFPLPKWYYIYVRFGAEKSLCRPSRLPPGGTFFICVLYMYILQLTAKNGFTLSGARFCRPRFLLI</sequence>